<protein>
    <submittedName>
        <fullName evidence="1">Uncharacterized protein</fullName>
    </submittedName>
</protein>
<name>A0A3G7TXU6_9PSED</name>
<organism evidence="1 2">
    <name type="scientific">Pseudomonas chlororaphis</name>
    <dbReference type="NCBI Taxonomy" id="587753"/>
    <lineage>
        <taxon>Bacteria</taxon>
        <taxon>Pseudomonadati</taxon>
        <taxon>Pseudomonadota</taxon>
        <taxon>Gammaproteobacteria</taxon>
        <taxon>Pseudomonadales</taxon>
        <taxon>Pseudomonadaceae</taxon>
        <taxon>Pseudomonas</taxon>
    </lineage>
</organism>
<evidence type="ECO:0000313" key="2">
    <source>
        <dbReference type="Proteomes" id="UP000268048"/>
    </source>
</evidence>
<dbReference type="EMBL" id="CP027753">
    <property type="protein sequence ID" value="AZE51139.1"/>
    <property type="molecule type" value="Genomic_DNA"/>
</dbReference>
<proteinExistence type="predicted"/>
<dbReference type="AlphaFoldDB" id="A0A3G7TXU6"/>
<gene>
    <name evidence="1" type="ORF">C4K04_5492</name>
</gene>
<dbReference type="Proteomes" id="UP000268048">
    <property type="component" value="Chromosome"/>
</dbReference>
<evidence type="ECO:0000313" key="1">
    <source>
        <dbReference type="EMBL" id="AZE51139.1"/>
    </source>
</evidence>
<accession>A0A3G7TXU6</accession>
<sequence>MFVLLCLGALLVTDCSGPVPGRVEEGSSHWCLHELHRALGDFFFPQTS</sequence>
<reference evidence="1 2" key="1">
    <citation type="submission" date="2018-03" db="EMBL/GenBank/DDBJ databases">
        <title>Diversity of phytobeneficial traits revealed by whole-genome analysis of worldwide-isolated phenazine-producing Pseudomonas spp.</title>
        <authorList>
            <person name="Biessy A."/>
            <person name="Novinscak A."/>
            <person name="Blom J."/>
            <person name="Leger G."/>
            <person name="Thomashow L.S."/>
            <person name="Cazorla F.M."/>
            <person name="Josic D."/>
            <person name="Filion M."/>
        </authorList>
    </citation>
    <scope>NUCLEOTIDE SEQUENCE [LARGE SCALE GENOMIC DNA]</scope>
    <source>
        <strain evidence="1 2">B25</strain>
    </source>
</reference>